<reference evidence="1 2" key="1">
    <citation type="submission" date="2016-01" db="EMBL/GenBank/DDBJ databases">
        <title>Draft genome of the antarctic isolate Shewanella frigidimarina Ag06-30.</title>
        <authorList>
            <person name="Parmeciano Di Noto G."/>
            <person name="Vazquez S."/>
            <person name="Mac Cormack W."/>
            <person name="Iriarte A."/>
            <person name="Quiroga C."/>
        </authorList>
    </citation>
    <scope>NUCLEOTIDE SEQUENCE [LARGE SCALE GENOMIC DNA]</scope>
    <source>
        <strain evidence="1 2">Ag06-30</strain>
    </source>
</reference>
<dbReference type="Proteomes" id="UP000055702">
    <property type="component" value="Unassembled WGS sequence"/>
</dbReference>
<dbReference type="PANTHER" id="PTHR30438">
    <property type="entry name" value="36 KDA ANTIGEN-RELATED"/>
    <property type="match status" value="1"/>
</dbReference>
<accession>A0A106BX39</accession>
<dbReference type="PANTHER" id="PTHR30438:SF1">
    <property type="entry name" value="36 KDA ANTIGEN"/>
    <property type="match status" value="1"/>
</dbReference>
<name>A0A106BX39_SHEFR</name>
<dbReference type="EMBL" id="LRDC01000071">
    <property type="protein sequence ID" value="KVX00056.1"/>
    <property type="molecule type" value="Genomic_DNA"/>
</dbReference>
<protein>
    <submittedName>
        <fullName evidence="1">Uncharacterized protein</fullName>
    </submittedName>
</protein>
<dbReference type="Gene3D" id="2.40.50.100">
    <property type="match status" value="1"/>
</dbReference>
<dbReference type="RefSeq" id="WP_059747764.1">
    <property type="nucleotide sequence ID" value="NZ_JBOZPT010000007.1"/>
</dbReference>
<organism evidence="1">
    <name type="scientific">Shewanella frigidimarina</name>
    <dbReference type="NCBI Taxonomy" id="56812"/>
    <lineage>
        <taxon>Bacteria</taxon>
        <taxon>Pseudomonadati</taxon>
        <taxon>Pseudomonadota</taxon>
        <taxon>Gammaproteobacteria</taxon>
        <taxon>Alteromonadales</taxon>
        <taxon>Shewanellaceae</taxon>
        <taxon>Shewanella</taxon>
    </lineage>
</organism>
<dbReference type="SUPFAM" id="SSF111369">
    <property type="entry name" value="HlyD-like secretion proteins"/>
    <property type="match status" value="1"/>
</dbReference>
<comment type="caution">
    <text evidence="1">The sequence shown here is derived from an EMBL/GenBank/DDBJ whole genome shotgun (WGS) entry which is preliminary data.</text>
</comment>
<dbReference type="AlphaFoldDB" id="A0A106BX39"/>
<evidence type="ECO:0000313" key="1">
    <source>
        <dbReference type="EMBL" id="KVX00056.1"/>
    </source>
</evidence>
<sequence length="329" mass="36402">MRANKIIAVVAFVLLILLLGYGVKLAFTPQPTVLQGQIEAREYNISSKVPGRVEQVLVRKGDQVDVDDILFAISSPELDAKLLQAQGGLEAATAMQQQANNGARQQQVTAAKEQWLKAKAATELSLKTYQRIENLFDEGVVARQKRDEAYTQWQAAKYTEQAAYAMYQMTNEGARVETKAAAAGKTRMAEGAVNEVNAILADSQMRSPKKAEVSEVLLQAGELAPSGFPVVSIIDMSDAWAVLQVREDQLLQFKQDQTVMLDIPALQQQVEFIVSHVSVMGNFATWRSTESGHDFDMRTFEVELTPKQKIADLRVGMSVLFRADKLAEH</sequence>
<dbReference type="Gene3D" id="1.10.287.470">
    <property type="entry name" value="Helix hairpin bin"/>
    <property type="match status" value="1"/>
</dbReference>
<gene>
    <name evidence="1" type="ORF">AWJ07_09575</name>
</gene>
<evidence type="ECO:0000313" key="2">
    <source>
        <dbReference type="Proteomes" id="UP000055702"/>
    </source>
</evidence>
<dbReference type="Gene3D" id="2.40.30.170">
    <property type="match status" value="1"/>
</dbReference>
<proteinExistence type="predicted"/>